<dbReference type="Proteomes" id="UP000006281">
    <property type="component" value="Chromosome"/>
</dbReference>
<dbReference type="STRING" id="1179773.BN6_26490"/>
<dbReference type="InterPro" id="IPR011990">
    <property type="entry name" value="TPR-like_helical_dom_sf"/>
</dbReference>
<organism evidence="1 2">
    <name type="scientific">Saccharothrix espanaensis (strain ATCC 51144 / DSM 44229 / JCM 9112 / NBRC 15066 / NRRL 15764)</name>
    <dbReference type="NCBI Taxonomy" id="1179773"/>
    <lineage>
        <taxon>Bacteria</taxon>
        <taxon>Bacillati</taxon>
        <taxon>Actinomycetota</taxon>
        <taxon>Actinomycetes</taxon>
        <taxon>Pseudonocardiales</taxon>
        <taxon>Pseudonocardiaceae</taxon>
        <taxon>Saccharothrix</taxon>
    </lineage>
</organism>
<proteinExistence type="predicted"/>
<dbReference type="SUPFAM" id="SSF48452">
    <property type="entry name" value="TPR-like"/>
    <property type="match status" value="1"/>
</dbReference>
<evidence type="ECO:0000313" key="1">
    <source>
        <dbReference type="EMBL" id="CCH29962.1"/>
    </source>
</evidence>
<dbReference type="BioCyc" id="SESP1179773:BN6_RS12845-MONOMER"/>
<name>K0JX40_SACES</name>
<gene>
    <name evidence="1" type="ordered locus">BN6_26490</name>
</gene>
<dbReference type="EMBL" id="HE804045">
    <property type="protein sequence ID" value="CCH29962.1"/>
    <property type="molecule type" value="Genomic_DNA"/>
</dbReference>
<dbReference type="KEGG" id="sesp:BN6_26490"/>
<accession>K0JX40</accession>
<dbReference type="OrthoDB" id="3213425at2"/>
<sequence length="315" mass="33864">MAELRGVPARIGAADVTRLESETGRLRGVDYRRGGGACRDAVVGSAARSDQLLRASASAEVRARLLVALADRHNLAGWTCFDTGLEQAAQEHWERALELASQAGDQNLIANIHYRAGRLRLHNGRRREALEIFALGVPAAQRSGSHHATALLRANEAWAHAGLGDQGLAKLRLGQAHEEFARSSDGVVPGWARFFDATDLSALTGMVFTELARTVDACHTATAIPALTAAILGYPDTMARSRALSLVALTANHLLGNDFDHADLVGQRALAAAGAVRSTRVADRLRPLRRLAERYRGDPHARHLAARVAAFTAHR</sequence>
<evidence type="ECO:0000313" key="2">
    <source>
        <dbReference type="Proteomes" id="UP000006281"/>
    </source>
</evidence>
<keyword evidence="2" id="KW-1185">Reference proteome</keyword>
<dbReference type="RefSeq" id="WP_015100074.1">
    <property type="nucleotide sequence ID" value="NC_019673.1"/>
</dbReference>
<dbReference type="eggNOG" id="COG0457">
    <property type="taxonomic scope" value="Bacteria"/>
</dbReference>
<reference evidence="1 2" key="1">
    <citation type="journal article" date="2012" name="BMC Genomics">
        <title>Complete genome sequence of Saccharothrix espanaensis DSM 44229T and comparison to the other completely sequenced Pseudonocardiaceae.</title>
        <authorList>
            <person name="Strobel T."/>
            <person name="Al-Dilaimi A."/>
            <person name="Blom J."/>
            <person name="Gessner A."/>
            <person name="Kalinowski J."/>
            <person name="Luzhetska M."/>
            <person name="Puhler A."/>
            <person name="Szczepanowski R."/>
            <person name="Bechthold A."/>
            <person name="Ruckert C."/>
        </authorList>
    </citation>
    <scope>NUCLEOTIDE SEQUENCE [LARGE SCALE GENOMIC DNA]</scope>
    <source>
        <strain evidence="2">ATCC 51144 / DSM 44229 / JCM 9112 / NBRC 15066 / NRRL 15764</strain>
    </source>
</reference>
<dbReference type="Gene3D" id="1.25.40.10">
    <property type="entry name" value="Tetratricopeptide repeat domain"/>
    <property type="match status" value="1"/>
</dbReference>
<dbReference type="AlphaFoldDB" id="K0JX40"/>
<dbReference type="PATRIC" id="fig|1179773.3.peg.2648"/>
<protein>
    <submittedName>
        <fullName evidence="1">Transcriptional regulator, XRE family</fullName>
    </submittedName>
</protein>
<dbReference type="HOGENOM" id="CLU_029927_0_1_11"/>